<feature type="non-terminal residue" evidence="4">
    <location>
        <position position="1"/>
    </location>
</feature>
<evidence type="ECO:0000256" key="1">
    <source>
        <dbReference type="ARBA" id="ARBA00022450"/>
    </source>
</evidence>
<evidence type="ECO:0000256" key="2">
    <source>
        <dbReference type="ARBA" id="ARBA00022553"/>
    </source>
</evidence>
<dbReference type="CDD" id="cd00833">
    <property type="entry name" value="PKS"/>
    <property type="match status" value="1"/>
</dbReference>
<dbReference type="GO" id="GO:0006633">
    <property type="term" value="P:fatty acid biosynthetic process"/>
    <property type="evidence" value="ECO:0007669"/>
    <property type="project" value="TreeGrafter"/>
</dbReference>
<organism evidence="4">
    <name type="scientific">Xylaria sp. EMMS2/8</name>
    <dbReference type="NCBI Taxonomy" id="648760"/>
    <lineage>
        <taxon>Eukaryota</taxon>
        <taxon>Fungi</taxon>
        <taxon>Dikarya</taxon>
        <taxon>Ascomycota</taxon>
        <taxon>Pezizomycotina</taxon>
        <taxon>Sordariomycetes</taxon>
        <taxon>Xylariomycetidae</taxon>
        <taxon>Xylariales</taxon>
        <taxon>Xylariaceae</taxon>
        <taxon>Xylaria</taxon>
    </lineage>
</organism>
<dbReference type="Pfam" id="PF02801">
    <property type="entry name" value="Ketoacyl-synt_C"/>
    <property type="match status" value="1"/>
</dbReference>
<dbReference type="InterPro" id="IPR050091">
    <property type="entry name" value="PKS_NRPS_Biosynth_Enz"/>
</dbReference>
<dbReference type="Pfam" id="PF16197">
    <property type="entry name" value="KAsynt_C_assoc"/>
    <property type="match status" value="1"/>
</dbReference>
<dbReference type="SMART" id="SM00825">
    <property type="entry name" value="PKS_KS"/>
    <property type="match status" value="1"/>
</dbReference>
<name>C5IKY4_9PEZI</name>
<dbReference type="PANTHER" id="PTHR43775">
    <property type="entry name" value="FATTY ACID SYNTHASE"/>
    <property type="match status" value="1"/>
</dbReference>
<dbReference type="InterPro" id="IPR032821">
    <property type="entry name" value="PKS_assoc"/>
</dbReference>
<dbReference type="Gene3D" id="3.40.47.10">
    <property type="match status" value="1"/>
</dbReference>
<keyword evidence="2" id="KW-0597">Phosphoprotein</keyword>
<evidence type="ECO:0000313" key="4">
    <source>
        <dbReference type="EMBL" id="ACR82789.1"/>
    </source>
</evidence>
<sequence>EAHGTGTKVGDPIEGNAIGETFRRYRSASDPLFIGAVKANLGHLEGCSGLPGVIKTVLVLEKGEIPPIAGLKVLNGDIDAENLHLNSPTTTLSWPDCHVRRACVNSFGFGGTNALAILDDAEMYLKLHNLSGHHRTQRLTVVNGSTSYNNVSQEKLSAVNATLNANRVIVGIQRPIQNSTIESTSGLRIITDEESAATLRATLIRTTIANPTSEMLIQAKLSERYRKFIYANTEEWDNIAYTLAEKRSNFQWKAFTVTNTHCPLSPKDIVSNQPVRGSLGEKRVCIVFTGQGAQ</sequence>
<protein>
    <submittedName>
        <fullName evidence="4">Polyketide synthase</fullName>
    </submittedName>
</protein>
<dbReference type="GO" id="GO:0044550">
    <property type="term" value="P:secondary metabolite biosynthetic process"/>
    <property type="evidence" value="ECO:0007669"/>
    <property type="project" value="TreeGrafter"/>
</dbReference>
<dbReference type="EMBL" id="FJ951030">
    <property type="protein sequence ID" value="ACR82789.1"/>
    <property type="molecule type" value="Genomic_DNA"/>
</dbReference>
<dbReference type="PANTHER" id="PTHR43775:SF29">
    <property type="entry name" value="ASPERFURANONE POLYKETIDE SYNTHASE AFOG-RELATED"/>
    <property type="match status" value="1"/>
</dbReference>
<proteinExistence type="predicted"/>
<dbReference type="GO" id="GO:0004312">
    <property type="term" value="F:fatty acid synthase activity"/>
    <property type="evidence" value="ECO:0007669"/>
    <property type="project" value="TreeGrafter"/>
</dbReference>
<reference evidence="4" key="1">
    <citation type="submission" date="2009-04" db="EMBL/GenBank/DDBJ databases">
        <authorList>
            <person name="Jumpathong J."/>
            <person name="Fujii I."/>
            <person name="Seshime Y."/>
            <person name="Peberdy J."/>
            <person name="Lumyong S."/>
        </authorList>
    </citation>
    <scope>NUCLEOTIDE SEQUENCE</scope>
    <source>
        <strain evidence="4">EMMS2/8</strain>
    </source>
</reference>
<dbReference type="PROSITE" id="PS52004">
    <property type="entry name" value="KS3_2"/>
    <property type="match status" value="1"/>
</dbReference>
<accession>C5IKY4</accession>
<dbReference type="InterPro" id="IPR014031">
    <property type="entry name" value="Ketoacyl_synth_C"/>
</dbReference>
<feature type="domain" description="Ketosynthase family 3 (KS3)" evidence="3">
    <location>
        <begin position="1"/>
        <end position="120"/>
    </location>
</feature>
<dbReference type="AlphaFoldDB" id="C5IKY4"/>
<keyword evidence="1" id="KW-0596">Phosphopantetheine</keyword>
<dbReference type="InterPro" id="IPR020841">
    <property type="entry name" value="PKS_Beta-ketoAc_synthase_dom"/>
</dbReference>
<dbReference type="SUPFAM" id="SSF53901">
    <property type="entry name" value="Thiolase-like"/>
    <property type="match status" value="1"/>
</dbReference>
<evidence type="ECO:0000259" key="3">
    <source>
        <dbReference type="PROSITE" id="PS52004"/>
    </source>
</evidence>
<dbReference type="InterPro" id="IPR016039">
    <property type="entry name" value="Thiolase-like"/>
</dbReference>